<keyword evidence="1" id="KW-0472">Membrane</keyword>
<proteinExistence type="predicted"/>
<keyword evidence="3" id="KW-1185">Reference proteome</keyword>
<organism evidence="2">
    <name type="scientific">Darwinula stevensoni</name>
    <dbReference type="NCBI Taxonomy" id="69355"/>
    <lineage>
        <taxon>Eukaryota</taxon>
        <taxon>Metazoa</taxon>
        <taxon>Ecdysozoa</taxon>
        <taxon>Arthropoda</taxon>
        <taxon>Crustacea</taxon>
        <taxon>Oligostraca</taxon>
        <taxon>Ostracoda</taxon>
        <taxon>Podocopa</taxon>
        <taxon>Podocopida</taxon>
        <taxon>Darwinulocopina</taxon>
        <taxon>Darwinuloidea</taxon>
        <taxon>Darwinulidae</taxon>
        <taxon>Darwinula</taxon>
    </lineage>
</organism>
<name>A0A7R9AFL9_9CRUS</name>
<protein>
    <submittedName>
        <fullName evidence="2">Uncharacterized protein</fullName>
    </submittedName>
</protein>
<evidence type="ECO:0000313" key="2">
    <source>
        <dbReference type="EMBL" id="CAD7253179.1"/>
    </source>
</evidence>
<keyword evidence="1" id="KW-0812">Transmembrane</keyword>
<dbReference type="Proteomes" id="UP000677054">
    <property type="component" value="Unassembled WGS sequence"/>
</dbReference>
<evidence type="ECO:0000256" key="1">
    <source>
        <dbReference type="SAM" id="Phobius"/>
    </source>
</evidence>
<dbReference type="AlphaFoldDB" id="A0A7R9AFL9"/>
<feature type="transmembrane region" description="Helical" evidence="1">
    <location>
        <begin position="81"/>
        <end position="104"/>
    </location>
</feature>
<evidence type="ECO:0000313" key="3">
    <source>
        <dbReference type="Proteomes" id="UP000677054"/>
    </source>
</evidence>
<dbReference type="EMBL" id="CAJPEV010005403">
    <property type="protein sequence ID" value="CAG0903119.1"/>
    <property type="molecule type" value="Genomic_DNA"/>
</dbReference>
<keyword evidence="1" id="KW-1133">Transmembrane helix</keyword>
<accession>A0A7R9AFL9</accession>
<reference evidence="2" key="1">
    <citation type="submission" date="2020-11" db="EMBL/GenBank/DDBJ databases">
        <authorList>
            <person name="Tran Van P."/>
        </authorList>
    </citation>
    <scope>NUCLEOTIDE SEQUENCE</scope>
</reference>
<gene>
    <name evidence="2" type="ORF">DSTB1V02_LOCUS12929</name>
</gene>
<sequence>MRIGANGGGDWPLSLMVGTPGVPRVPVKPSCERAGRSKTPSKLIQTMGMAPIVPVGDRGKDFEKPCNLESLVLYIFNSKGFIVFSSLIFFLVVIILGFMVFMAWRLSHQKLEIQRFQIPANISSGCEWKRKETIWLASRTSRPLLTLCPSAGEYEGRGEKVRYLCNASPFSGRVLRSQK</sequence>
<dbReference type="EMBL" id="LR904920">
    <property type="protein sequence ID" value="CAD7253179.1"/>
    <property type="molecule type" value="Genomic_DNA"/>
</dbReference>